<dbReference type="InterPro" id="IPR031321">
    <property type="entry name" value="UCP012641"/>
</dbReference>
<dbReference type="Proteomes" id="UP000649799">
    <property type="component" value="Unassembled WGS sequence"/>
</dbReference>
<dbReference type="Pfam" id="PF10005">
    <property type="entry name" value="Zn_ribbon_DZR_6"/>
    <property type="match status" value="1"/>
</dbReference>
<dbReference type="Pfam" id="PF15887">
    <property type="entry name" value="Peptidase_Mx"/>
    <property type="match status" value="1"/>
</dbReference>
<dbReference type="PIRSF" id="PIRSF012641">
    <property type="entry name" value="UCP012641"/>
    <property type="match status" value="1"/>
</dbReference>
<gene>
    <name evidence="2" type="ORF">G9Q97_22590</name>
</gene>
<keyword evidence="3" id="KW-1185">Reference proteome</keyword>
<dbReference type="RefSeq" id="WP_166151187.1">
    <property type="nucleotide sequence ID" value="NZ_JAANYN010000015.1"/>
</dbReference>
<name>A0ABX0HCV6_9BACT</name>
<dbReference type="EMBL" id="JAANYN010000015">
    <property type="protein sequence ID" value="NHE59608.1"/>
    <property type="molecule type" value="Genomic_DNA"/>
</dbReference>
<feature type="domain" description="Zinc-ribbon" evidence="1">
    <location>
        <begin position="3"/>
        <end position="94"/>
    </location>
</feature>
<sequence length="356" mass="40601">MKLFQCKHCLQPAYFENTKCSHCSTLLGFDPEILDLMALFEQGSGAPMIDSAGNPFRYCLNRQHEGCNWLIPMASDDRYCKACVLNQIIPDLSNPAYKKRWQTIENAKHRLLYAILRWNLPFSSKALNPSSGLGFEFKAAEENEPVITGHASGIITMNIAEADDVERAMAKKQMDEVYRTVLGHFRHEIGHYFWDVFISGSDNLSDFRDLFGDERVSYQQALEKHYQKSGSNGWQKNYISAYASSHPWEDWAETWAHYLHIVDTLETAYSFGLSLAPRLPKDVPLMSGSITKDAYCCTDFEQIIDQWIPLSLALNSLNRSMGLQDSYPFVINPEVKLKLAFVHQVIQAWSPGFRSS</sequence>
<dbReference type="InterPro" id="IPR011201">
    <property type="entry name" value="Zinc-ribbon_6_bact"/>
</dbReference>
<accession>A0ABX0HCV6</accession>
<evidence type="ECO:0000313" key="3">
    <source>
        <dbReference type="Proteomes" id="UP000649799"/>
    </source>
</evidence>
<comment type="caution">
    <text evidence="2">The sequence shown here is derived from an EMBL/GenBank/DDBJ whole genome shotgun (WGS) entry which is preliminary data.</text>
</comment>
<protein>
    <recommendedName>
        <fullName evidence="1">Zinc-ribbon domain-containing protein</fullName>
    </recommendedName>
</protein>
<reference evidence="2 3" key="1">
    <citation type="submission" date="2020-03" db="EMBL/GenBank/DDBJ databases">
        <title>Cyclobacterium plantarum sp. nov., a marine bacterium isolated from a coastal-marine wetland.</title>
        <authorList>
            <person name="Sanchez-Porro C."/>
            <person name="Ventosa A."/>
            <person name="Amoozegar M."/>
        </authorList>
    </citation>
    <scope>NUCLEOTIDE SEQUENCE [LARGE SCALE GENOMIC DNA]</scope>
    <source>
        <strain evidence="2 3">GBPx2</strain>
    </source>
</reference>
<dbReference type="Gene3D" id="3.40.390.70">
    <property type="match status" value="1"/>
</dbReference>
<organism evidence="2 3">
    <name type="scientific">Cyclobacterium plantarum</name>
    <dbReference type="NCBI Taxonomy" id="2716263"/>
    <lineage>
        <taxon>Bacteria</taxon>
        <taxon>Pseudomonadati</taxon>
        <taxon>Bacteroidota</taxon>
        <taxon>Cytophagia</taxon>
        <taxon>Cytophagales</taxon>
        <taxon>Cyclobacteriaceae</taxon>
        <taxon>Cyclobacterium</taxon>
    </lineage>
</organism>
<evidence type="ECO:0000313" key="2">
    <source>
        <dbReference type="EMBL" id="NHE59608.1"/>
    </source>
</evidence>
<evidence type="ECO:0000259" key="1">
    <source>
        <dbReference type="Pfam" id="PF10005"/>
    </source>
</evidence>
<proteinExistence type="predicted"/>